<dbReference type="PANTHER" id="PTHR35317">
    <property type="entry name" value="OS04G0629600 PROTEIN"/>
    <property type="match status" value="1"/>
</dbReference>
<dbReference type="Proteomes" id="UP000826656">
    <property type="component" value="Unassembled WGS sequence"/>
</dbReference>
<evidence type="ECO:0000256" key="1">
    <source>
        <dbReference type="SAM" id="MobiDB-lite"/>
    </source>
</evidence>
<reference evidence="2 3" key="1">
    <citation type="journal article" date="2021" name="bioRxiv">
        <title>Chromosome-scale and haplotype-resolved genome assembly of a tetraploid potato cultivar.</title>
        <authorList>
            <person name="Sun H."/>
            <person name="Jiao W.-B."/>
            <person name="Krause K."/>
            <person name="Campoy J.A."/>
            <person name="Goel M."/>
            <person name="Folz-Donahue K."/>
            <person name="Kukat C."/>
            <person name="Huettel B."/>
            <person name="Schneeberger K."/>
        </authorList>
    </citation>
    <scope>NUCLEOTIDE SEQUENCE [LARGE SCALE GENOMIC DNA]</scope>
    <source>
        <strain evidence="2">SolTubOtavaFocal</strain>
        <tissue evidence="2">Leaves</tissue>
    </source>
</reference>
<protein>
    <submittedName>
        <fullName evidence="2">Uncharacterized protein</fullName>
    </submittedName>
</protein>
<evidence type="ECO:0000313" key="2">
    <source>
        <dbReference type="EMBL" id="KAH0781723.1"/>
    </source>
</evidence>
<feature type="compositionally biased region" description="Polar residues" evidence="1">
    <location>
        <begin position="196"/>
        <end position="215"/>
    </location>
</feature>
<evidence type="ECO:0000313" key="3">
    <source>
        <dbReference type="Proteomes" id="UP000826656"/>
    </source>
</evidence>
<comment type="caution">
    <text evidence="2">The sequence shown here is derived from an EMBL/GenBank/DDBJ whole genome shotgun (WGS) entry which is preliminary data.</text>
</comment>
<accession>A0ABQ7WNS7</accession>
<dbReference type="Pfam" id="PF14223">
    <property type="entry name" value="Retrotran_gag_2"/>
    <property type="match status" value="1"/>
</dbReference>
<gene>
    <name evidence="2" type="ORF">KY290_001321</name>
</gene>
<name>A0ABQ7WNS7_SOLTU</name>
<feature type="region of interest" description="Disordered" evidence="1">
    <location>
        <begin position="196"/>
        <end position="226"/>
    </location>
</feature>
<proteinExistence type="predicted"/>
<sequence>MKHFFKVVELWSIIEKGFMEVPEATTLTGETAKQLEKNRQLNDKSRFYLDSKVELLIYSKILQAKSSKEAWTILENLHRGSASVRRVKLQELRRQYELTQMNSTESVKEFLTRVTNIVNDMRTNGENLDQVKIVEKILRSLSTKFHTKKTVLEATKDLSTLTLDDLEGELMTYEMSLNQQMIEKFNEVLQAKMNQPNPNEEISNLSETNQRSQNFRGKGQGNRGNF</sequence>
<dbReference type="PANTHER" id="PTHR35317:SF11">
    <property type="entry name" value="CCHC-TYPE DOMAIN-CONTAINING PROTEIN"/>
    <property type="match status" value="1"/>
</dbReference>
<organism evidence="2 3">
    <name type="scientific">Solanum tuberosum</name>
    <name type="common">Potato</name>
    <dbReference type="NCBI Taxonomy" id="4113"/>
    <lineage>
        <taxon>Eukaryota</taxon>
        <taxon>Viridiplantae</taxon>
        <taxon>Streptophyta</taxon>
        <taxon>Embryophyta</taxon>
        <taxon>Tracheophyta</taxon>
        <taxon>Spermatophyta</taxon>
        <taxon>Magnoliopsida</taxon>
        <taxon>eudicotyledons</taxon>
        <taxon>Gunneridae</taxon>
        <taxon>Pentapetalae</taxon>
        <taxon>asterids</taxon>
        <taxon>lamiids</taxon>
        <taxon>Solanales</taxon>
        <taxon>Solanaceae</taxon>
        <taxon>Solanoideae</taxon>
        <taxon>Solaneae</taxon>
        <taxon>Solanum</taxon>
    </lineage>
</organism>
<keyword evidence="3" id="KW-1185">Reference proteome</keyword>
<dbReference type="EMBL" id="JAIVGD010000001">
    <property type="protein sequence ID" value="KAH0781723.1"/>
    <property type="molecule type" value="Genomic_DNA"/>
</dbReference>